<evidence type="ECO:0000313" key="3">
    <source>
        <dbReference type="Proteomes" id="UP001219518"/>
    </source>
</evidence>
<dbReference type="Pfam" id="PF02992">
    <property type="entry name" value="Transposase_21"/>
    <property type="match status" value="1"/>
</dbReference>
<feature type="compositionally biased region" description="Polar residues" evidence="1">
    <location>
        <begin position="187"/>
        <end position="196"/>
    </location>
</feature>
<reference evidence="2" key="2">
    <citation type="journal article" date="2023" name="BMC Genomics">
        <title>Pest status, molecular evolution, and epigenetic factors derived from the genome assembly of Frankliniella fusca, a thysanopteran phytovirus vector.</title>
        <authorList>
            <person name="Catto M.A."/>
            <person name="Labadie P.E."/>
            <person name="Jacobson A.L."/>
            <person name="Kennedy G.G."/>
            <person name="Srinivasan R."/>
            <person name="Hunt B.G."/>
        </authorList>
    </citation>
    <scope>NUCLEOTIDE SEQUENCE</scope>
    <source>
        <strain evidence="2">PL_HMW_Pooled</strain>
    </source>
</reference>
<feature type="compositionally biased region" description="Basic and acidic residues" evidence="1">
    <location>
        <begin position="95"/>
        <end position="137"/>
    </location>
</feature>
<dbReference type="PANTHER" id="PTHR46579:SF1">
    <property type="entry name" value="F5_8 TYPE C DOMAIN-CONTAINING PROTEIN"/>
    <property type="match status" value="1"/>
</dbReference>
<evidence type="ECO:0000313" key="2">
    <source>
        <dbReference type="EMBL" id="KAK3917498.1"/>
    </source>
</evidence>
<gene>
    <name evidence="2" type="ORF">KUF71_007008</name>
</gene>
<dbReference type="InterPro" id="IPR004242">
    <property type="entry name" value="Transposase_21"/>
</dbReference>
<dbReference type="PANTHER" id="PTHR46579">
    <property type="entry name" value="F5/8 TYPE C DOMAIN-CONTAINING PROTEIN-RELATED"/>
    <property type="match status" value="1"/>
</dbReference>
<dbReference type="EMBL" id="JAHWGI010000731">
    <property type="protein sequence ID" value="KAK3917498.1"/>
    <property type="molecule type" value="Genomic_DNA"/>
</dbReference>
<dbReference type="AlphaFoldDB" id="A0AAE1HAN0"/>
<feature type="region of interest" description="Disordered" evidence="1">
    <location>
        <begin position="1"/>
        <end position="208"/>
    </location>
</feature>
<comment type="caution">
    <text evidence="2">The sequence shown here is derived from an EMBL/GenBank/DDBJ whole genome shotgun (WGS) entry which is preliminary data.</text>
</comment>
<reference evidence="2" key="1">
    <citation type="submission" date="2021-07" db="EMBL/GenBank/DDBJ databases">
        <authorList>
            <person name="Catto M.A."/>
            <person name="Jacobson A."/>
            <person name="Kennedy G."/>
            <person name="Labadie P."/>
            <person name="Hunt B.G."/>
            <person name="Srinivasan R."/>
        </authorList>
    </citation>
    <scope>NUCLEOTIDE SEQUENCE</scope>
    <source>
        <strain evidence="2">PL_HMW_Pooled</strain>
        <tissue evidence="2">Head</tissue>
    </source>
</reference>
<protein>
    <submittedName>
        <fullName evidence="2">Halomucin</fullName>
    </submittedName>
</protein>
<evidence type="ECO:0000256" key="1">
    <source>
        <dbReference type="SAM" id="MobiDB-lite"/>
    </source>
</evidence>
<proteinExistence type="predicted"/>
<accession>A0AAE1HAN0</accession>
<keyword evidence="3" id="KW-1185">Reference proteome</keyword>
<dbReference type="Proteomes" id="UP001219518">
    <property type="component" value="Unassembled WGS sequence"/>
</dbReference>
<organism evidence="2 3">
    <name type="scientific">Frankliniella fusca</name>
    <dbReference type="NCBI Taxonomy" id="407009"/>
    <lineage>
        <taxon>Eukaryota</taxon>
        <taxon>Metazoa</taxon>
        <taxon>Ecdysozoa</taxon>
        <taxon>Arthropoda</taxon>
        <taxon>Hexapoda</taxon>
        <taxon>Insecta</taxon>
        <taxon>Pterygota</taxon>
        <taxon>Neoptera</taxon>
        <taxon>Paraneoptera</taxon>
        <taxon>Thysanoptera</taxon>
        <taxon>Terebrantia</taxon>
        <taxon>Thripoidea</taxon>
        <taxon>Thripidae</taxon>
        <taxon>Frankliniella</taxon>
    </lineage>
</organism>
<name>A0AAE1HAN0_9NEOP</name>
<feature type="compositionally biased region" description="Low complexity" evidence="1">
    <location>
        <begin position="197"/>
        <end position="208"/>
    </location>
</feature>
<feature type="compositionally biased region" description="Acidic residues" evidence="1">
    <location>
        <begin position="160"/>
        <end position="170"/>
    </location>
</feature>
<sequence length="939" mass="106300">MSESGNDNVEVYEDSPPSSPNPLSSPAQRILSEHSSSEIRSNSNSISSAFENLSDNSSQRSAKPSPPSSPVRHGQKRPSYAAYKENPSLPVPRQTVDRWKRMRLESHSEHALDDDKSSDDDHAQDISEPHDFDHQAPADDCQEGSREPCYLTQPNIEISDSGEDDSGEDDSSGKGDNSEDDIDRGSNDSTVPNEVNSDGGFSSNDSSNFSCENIDNDSDLDSNCGDDPFEVNSLYPGCGKTKDEAIHGLINVYLRNKLSKNALKDFLNLYVSSLPTNNVMPRSVYHLLQYVNNLSMPCFNYVIEHFYCRPGMHLVVSKLEPCATCNSENFGVFYELPLEKIIKFLFEHRGLADLIDKYSENRGRDGVIRDVLDGSEYLRVWSDVGVKKYQLTLILNTDGVSPHASSKAKFWPLMFTIMEIPPRLRSSFTLVWGIWFDKKLKPNMNLFLKPFVSSLVKINSEGGVSWKNPTTSLTHTSLVRAPLIVADAPARAGVLNMQEHQSKYACNACEQKTSKLPPPPTLPGERKKIRKRRFTFKEIAATLRTNHRMLACGTLGTDLNPKRGLKGLTVIQDIPFLDLSTCVLAEYMHCALGVVKQICSLWLFERGPWNIADNLEEINRFLEQEIHPPDFVSRLPRSLEYFSQLKCNEFRSFLLYFSLVICAPYLKEEYHQHWILFVHAMFLLLSDSISETDLITAETLIRLFVRDIGPLYGDKNYVYNVHQLLHLALYVRRWGPLWSNSAFGFEDVNGTLAAMIHGSKHEGRELINQLTLAQGNQMLKSMIVSDTIRSKSISVLGKPLRCLTELESLRLQELNVVEEGFTCYGRVQVGREVFSSEEYDKSFKRRNSYVEVKNGNRKVYGRIRIFCKCDDSVLCFLSVYKVVHSKFFFHKASLTRVGHIIPFEDSGEFIVCKVVDIMQKLIQVGDYLCLPPNSIERNL</sequence>
<feature type="compositionally biased region" description="Polar residues" evidence="1">
    <location>
        <begin position="49"/>
        <end position="62"/>
    </location>
</feature>
<feature type="compositionally biased region" description="Low complexity" evidence="1">
    <location>
        <begin position="38"/>
        <end position="48"/>
    </location>
</feature>